<organism evidence="2">
    <name type="scientific">Oikopleura dioica</name>
    <name type="common">Tunicate</name>
    <dbReference type="NCBI Taxonomy" id="34765"/>
    <lineage>
        <taxon>Eukaryota</taxon>
        <taxon>Metazoa</taxon>
        <taxon>Chordata</taxon>
        <taxon>Tunicata</taxon>
        <taxon>Appendicularia</taxon>
        <taxon>Copelata</taxon>
        <taxon>Oikopleuridae</taxon>
        <taxon>Oikopleura</taxon>
    </lineage>
</organism>
<feature type="region of interest" description="Disordered" evidence="1">
    <location>
        <begin position="55"/>
        <end position="148"/>
    </location>
</feature>
<feature type="compositionally biased region" description="Polar residues" evidence="1">
    <location>
        <begin position="730"/>
        <end position="743"/>
    </location>
</feature>
<name>E4X9I6_OIKDI</name>
<evidence type="ECO:0000256" key="1">
    <source>
        <dbReference type="SAM" id="MobiDB-lite"/>
    </source>
</evidence>
<dbReference type="InParanoid" id="E4X9I6"/>
<dbReference type="EMBL" id="FN653030">
    <property type="protein sequence ID" value="CBY19115.1"/>
    <property type="molecule type" value="Genomic_DNA"/>
</dbReference>
<feature type="region of interest" description="Disordered" evidence="1">
    <location>
        <begin position="555"/>
        <end position="763"/>
    </location>
</feature>
<feature type="compositionally biased region" description="Acidic residues" evidence="1">
    <location>
        <begin position="122"/>
        <end position="133"/>
    </location>
</feature>
<feature type="compositionally biased region" description="Low complexity" evidence="1">
    <location>
        <begin position="646"/>
        <end position="664"/>
    </location>
</feature>
<feature type="region of interest" description="Disordered" evidence="1">
    <location>
        <begin position="396"/>
        <end position="467"/>
    </location>
</feature>
<sequence length="1524" mass="169336">MKLGPNYQPRLAPETLATVQDYIDEAKFEVPPGFRRIDIIASDEDFDSDIEDMEDMEEITEEVSSAELGRGPVRATSSVTPQAQKKRKKLPKVGEPIKENKLSNAPPSTSKHRDRDAAPPQEELDNLEEDSEVDWTKPPPSVNGIYPEGERKATCLSHLTGTRLTADLIAKLLVRPSRMFLEGGPTTTAMDESFTGLLTVFDMTHRLFLPQLAEKISAATRLLLKGSVKCIKASNYQLGEENLGAILTIATAMTGALLGMVRAVTSTLRPTRPLLRLLCHWDTYKTCLDRIKAHGVDLDFLRDEVVPAFDAVYLEQLVNEDVRTLVHFALSRLDLTPVAPFIRNELGSLSKSGLKLVFAMNVITPVRQVKVSLTTREQSWEILDYRLQASLYRTDPVKNLPPRKNRGGALMSENPIPTRAYSNKMSRKSKKRTSSGSPLIAKKRGKQGGQGAPAGKSTAPPIETPAAVRTRSFLVDLKRGPHGDDFTVAELQGVAGVNMAINVARAVQFHLSEREGGNNKDPPPAGEAVPPLEVIHEEAVASDNGAKEVERPLAGSAAPLPVDNPGGAAATVDRSEGEDEVPLPNPVTPSRRRAELAESSTSESGESEAEQAEQSDESTENTSDLTTDTDECDDSTFQPPRKGNEDTSSSSGSATDSSSGSSLSPKESATSRRGSRRSKANARKQQGSRAKKKNHGRAAFQRKSKGSGHERRAEPERPASEENIIVPDPTTATPILITSSADSSGAEDEIDHENQSADPRPDHVGEIRDYVARARHNANRTPNKGRRRMKLQGVTLLADSVTLRDHTAASDEEILPERYVPVRNRLWEDQNTTYPTLTLPTSEYMNAHQKALVHIIRGCETVLTALFGRQPDPEVLVDSLSEYYDQNYVKVPSSVREVFRQVQSEGTYAAKVRLYRETLPALSEKEQFHLQILMVREICQGSFLRHVIGAEDQSNESVHGVRLEEGCDFPQSFKIYSAMNRYLLHYDLGTGAELEVVNELMQRLVPGFACQAPVVLMRGGVHVASCTDSRCLLGAACLRKSSSLVGIFFEPIELAGLVGYRLSNAAARSIIRPIAEDKHNPGFHSEFIKPFENLGISTMDSNAMLYGLPRPLLTRGMPDQMLSYIHPLYPVPGVFMRIVFLKEKKDPRHPDYSGYCSKLGKVLALLRAFGCVAELLDGSGDLIVDSSSYDESLTTLLHAYATEIRMFRSVALKKPVQPTLPLFYPKIDLPAELAPTGMGQMRSNMSQSDRQELYLKLEEFLAQSPIVERYSATSVRQKRAAELRKLLQGKNPFDLHLTAKESRARLETVLDDLHRPDGSLFEYLTELFPHELSESTAGKCQVPYCHRDSCSENETRWVELVKLIKAFHERAEPWQQYPDHSGNNCRAYFPMHELQRIEKEVNRPLQQAGRPLRSDYEEPALTAYLREAGFTIEKIKPIMSTRARRVFGLYRHPGHSGRMNLFPDVFVPSAWFLEDGDFSCFVSLQISLPTSLSRRYLSLTPLNVRSSDLHHLRDGARNRGRMSF</sequence>
<protein>
    <submittedName>
        <fullName evidence="2">Uncharacterized protein</fullName>
    </submittedName>
</protein>
<keyword evidence="3" id="KW-1185">Reference proteome</keyword>
<proteinExistence type="predicted"/>
<evidence type="ECO:0000313" key="3">
    <source>
        <dbReference type="Proteomes" id="UP000001307"/>
    </source>
</evidence>
<evidence type="ECO:0000313" key="2">
    <source>
        <dbReference type="EMBL" id="CBY19115.1"/>
    </source>
</evidence>
<feature type="compositionally biased region" description="Acidic residues" evidence="1">
    <location>
        <begin position="605"/>
        <end position="619"/>
    </location>
</feature>
<feature type="compositionally biased region" description="Basic and acidic residues" evidence="1">
    <location>
        <begin position="752"/>
        <end position="763"/>
    </location>
</feature>
<accession>E4X9I6</accession>
<dbReference type="Proteomes" id="UP000001307">
    <property type="component" value="Unassembled WGS sequence"/>
</dbReference>
<feature type="compositionally biased region" description="Basic and acidic residues" evidence="1">
    <location>
        <begin position="707"/>
        <end position="720"/>
    </location>
</feature>
<feature type="compositionally biased region" description="Basic residues" evidence="1">
    <location>
        <begin position="673"/>
        <end position="682"/>
    </location>
</feature>
<feature type="compositionally biased region" description="Basic residues" evidence="1">
    <location>
        <begin position="689"/>
        <end position="706"/>
    </location>
</feature>
<reference evidence="2" key="1">
    <citation type="journal article" date="2010" name="Science">
        <title>Plasticity of animal genome architecture unmasked by rapid evolution of a pelagic tunicate.</title>
        <authorList>
            <person name="Denoeud F."/>
            <person name="Henriet S."/>
            <person name="Mungpakdee S."/>
            <person name="Aury J.M."/>
            <person name="Da Silva C."/>
            <person name="Brinkmann H."/>
            <person name="Mikhaleva J."/>
            <person name="Olsen L.C."/>
            <person name="Jubin C."/>
            <person name="Canestro C."/>
            <person name="Bouquet J.M."/>
            <person name="Danks G."/>
            <person name="Poulain J."/>
            <person name="Campsteijn C."/>
            <person name="Adamski M."/>
            <person name="Cross I."/>
            <person name="Yadetie F."/>
            <person name="Muffato M."/>
            <person name="Louis A."/>
            <person name="Butcher S."/>
            <person name="Tsagkogeorga G."/>
            <person name="Konrad A."/>
            <person name="Singh S."/>
            <person name="Jensen M.F."/>
            <person name="Cong E.H."/>
            <person name="Eikeseth-Otteraa H."/>
            <person name="Noel B."/>
            <person name="Anthouard V."/>
            <person name="Porcel B.M."/>
            <person name="Kachouri-Lafond R."/>
            <person name="Nishino A."/>
            <person name="Ugolini M."/>
            <person name="Chourrout P."/>
            <person name="Nishida H."/>
            <person name="Aasland R."/>
            <person name="Huzurbazar S."/>
            <person name="Westhof E."/>
            <person name="Delsuc F."/>
            <person name="Lehrach H."/>
            <person name="Reinhardt R."/>
            <person name="Weissenbach J."/>
            <person name="Roy S.W."/>
            <person name="Artiguenave F."/>
            <person name="Postlethwait J.H."/>
            <person name="Manak J.R."/>
            <person name="Thompson E.M."/>
            <person name="Jaillon O."/>
            <person name="Du Pasquier L."/>
            <person name="Boudinot P."/>
            <person name="Liberles D.A."/>
            <person name="Volff J.N."/>
            <person name="Philippe H."/>
            <person name="Lenhard B."/>
            <person name="Roest Crollius H."/>
            <person name="Wincker P."/>
            <person name="Chourrout D."/>
        </authorList>
    </citation>
    <scope>NUCLEOTIDE SEQUENCE [LARGE SCALE GENOMIC DNA]</scope>
</reference>
<dbReference type="OrthoDB" id="10687422at2759"/>
<gene>
    <name evidence="2" type="ORF">GSOID_T00004538001</name>
</gene>